<dbReference type="Proteomes" id="UP000516437">
    <property type="component" value="Chromosome 7"/>
</dbReference>
<comment type="caution">
    <text evidence="1">The sequence shown here is derived from an EMBL/GenBank/DDBJ whole genome shotgun (WGS) entry which is preliminary data.</text>
</comment>
<keyword evidence="2" id="KW-1185">Reference proteome</keyword>
<evidence type="ECO:0000313" key="2">
    <source>
        <dbReference type="Proteomes" id="UP000516437"/>
    </source>
</evidence>
<organism evidence="1 2">
    <name type="scientific">Morella rubra</name>
    <name type="common">Chinese bayberry</name>
    <dbReference type="NCBI Taxonomy" id="262757"/>
    <lineage>
        <taxon>Eukaryota</taxon>
        <taxon>Viridiplantae</taxon>
        <taxon>Streptophyta</taxon>
        <taxon>Embryophyta</taxon>
        <taxon>Tracheophyta</taxon>
        <taxon>Spermatophyta</taxon>
        <taxon>Magnoliopsida</taxon>
        <taxon>eudicotyledons</taxon>
        <taxon>Gunneridae</taxon>
        <taxon>Pentapetalae</taxon>
        <taxon>rosids</taxon>
        <taxon>fabids</taxon>
        <taxon>Fagales</taxon>
        <taxon>Myricaceae</taxon>
        <taxon>Morella</taxon>
    </lineage>
</organism>
<dbReference type="EMBL" id="RXIC02000025">
    <property type="protein sequence ID" value="KAB1206477.1"/>
    <property type="molecule type" value="Genomic_DNA"/>
</dbReference>
<protein>
    <submittedName>
        <fullName evidence="1">Uncharacterized protein</fullName>
    </submittedName>
</protein>
<name>A0A6A1V3Q9_9ROSI</name>
<gene>
    <name evidence="1" type="ORF">CJ030_MR7G000067</name>
</gene>
<sequence length="160" mass="18501">MFHLIFSHNILPRQHHVECTAQRELVTLMVARLEPINLPFFVFQTIRTEAQSTSREGLPYGVMLTHLMLDAEIAVRHHEPTSMQLGPINNAVEEMERHIIGALEKVVAPVITNVAAIKERLNEIMSRQLELKKAQENDWEDIKQRIDDVEEDLMKEMKNA</sequence>
<reference evidence="1 2" key="1">
    <citation type="journal article" date="2019" name="Plant Biotechnol. J.">
        <title>The red bayberry genome and genetic basis of sex determination.</title>
        <authorList>
            <person name="Jia H.M."/>
            <person name="Jia H.J."/>
            <person name="Cai Q.L."/>
            <person name="Wang Y."/>
            <person name="Zhao H.B."/>
            <person name="Yang W.F."/>
            <person name="Wang G.Y."/>
            <person name="Li Y.H."/>
            <person name="Zhan D.L."/>
            <person name="Shen Y.T."/>
            <person name="Niu Q.F."/>
            <person name="Chang L."/>
            <person name="Qiu J."/>
            <person name="Zhao L."/>
            <person name="Xie H.B."/>
            <person name="Fu W.Y."/>
            <person name="Jin J."/>
            <person name="Li X.W."/>
            <person name="Jiao Y."/>
            <person name="Zhou C.C."/>
            <person name="Tu T."/>
            <person name="Chai C.Y."/>
            <person name="Gao J.L."/>
            <person name="Fan L.J."/>
            <person name="van de Weg E."/>
            <person name="Wang J.Y."/>
            <person name="Gao Z.S."/>
        </authorList>
    </citation>
    <scope>NUCLEOTIDE SEQUENCE [LARGE SCALE GENOMIC DNA]</scope>
    <source>
        <tissue evidence="1">Leaves</tissue>
    </source>
</reference>
<proteinExistence type="predicted"/>
<evidence type="ECO:0000313" key="1">
    <source>
        <dbReference type="EMBL" id="KAB1206477.1"/>
    </source>
</evidence>
<accession>A0A6A1V3Q9</accession>
<dbReference type="AlphaFoldDB" id="A0A6A1V3Q9"/>